<evidence type="ECO:0000259" key="4">
    <source>
        <dbReference type="Pfam" id="PF10017"/>
    </source>
</evidence>
<sequence>MSASPTGGITAAGPHARAAAAATDPSDIEIQALRGLTRTPKCLPPALFYDDRGSALFDRITRLDAYYPARAETAILRRRAPEIATHAGSGAVLVDYGAGSSVKTRLVLDALDRPAAWVPIDVSAGHLERATAAIARDHPGLLVAPLVADFTAALDLPDAVTALPGLRLGFFPGSTIGNLAPEEAVAFLRRAACLLGRDGRLIVGVDLVKDEDRLLAAYDDPEGVTAAFNLNLLARLNREARADFDPTAFAHRVRWNAGLCRIEMHLESLTDQVVSVAGRPIRFRAGETIHTENSHKYTPESFARLARRAGWRSRACWMDAARDFSVHELVQSH</sequence>
<comment type="caution">
    <text evidence="5">The sequence shown here is derived from an EMBL/GenBank/DDBJ whole genome shotgun (WGS) entry which is preliminary data.</text>
</comment>
<evidence type="ECO:0000256" key="3">
    <source>
        <dbReference type="SAM" id="MobiDB-lite"/>
    </source>
</evidence>
<feature type="region of interest" description="Disordered" evidence="3">
    <location>
        <begin position="1"/>
        <end position="23"/>
    </location>
</feature>
<dbReference type="GO" id="GO:0008168">
    <property type="term" value="F:methyltransferase activity"/>
    <property type="evidence" value="ECO:0007669"/>
    <property type="project" value="UniProtKB-KW"/>
</dbReference>
<accession>A0A3B9IQ74</accession>
<dbReference type="NCBIfam" id="TIGR03438">
    <property type="entry name" value="egtD_ergothio"/>
    <property type="match status" value="1"/>
</dbReference>
<evidence type="ECO:0000256" key="2">
    <source>
        <dbReference type="ARBA" id="ARBA00022679"/>
    </source>
</evidence>
<name>A0A3B9IQ74_9PROT</name>
<dbReference type="AlphaFoldDB" id="A0A3B9IQ74"/>
<evidence type="ECO:0000256" key="1">
    <source>
        <dbReference type="ARBA" id="ARBA00022603"/>
    </source>
</evidence>
<dbReference type="PANTHER" id="PTHR43397">
    <property type="entry name" value="ERGOTHIONEINE BIOSYNTHESIS PROTEIN 1"/>
    <property type="match status" value="1"/>
</dbReference>
<feature type="domain" description="Histidine-specific methyltransferase SAM-dependent" evidence="4">
    <location>
        <begin position="31"/>
        <end position="329"/>
    </location>
</feature>
<dbReference type="EMBL" id="DMAI01000355">
    <property type="protein sequence ID" value="HAE50021.1"/>
    <property type="molecule type" value="Genomic_DNA"/>
</dbReference>
<keyword evidence="2 5" id="KW-0808">Transferase</keyword>
<feature type="compositionally biased region" description="Low complexity" evidence="3">
    <location>
        <begin position="11"/>
        <end position="22"/>
    </location>
</feature>
<dbReference type="GO" id="GO:0032259">
    <property type="term" value="P:methylation"/>
    <property type="evidence" value="ECO:0007669"/>
    <property type="project" value="UniProtKB-KW"/>
</dbReference>
<dbReference type="InterPro" id="IPR019257">
    <property type="entry name" value="MeTrfase_dom"/>
</dbReference>
<dbReference type="Pfam" id="PF10017">
    <property type="entry name" value="Methyltransf_33"/>
    <property type="match status" value="1"/>
</dbReference>
<dbReference type="PIRSF" id="PIRSF018005">
    <property type="entry name" value="UCP018005"/>
    <property type="match status" value="1"/>
</dbReference>
<keyword evidence="1 5" id="KW-0489">Methyltransferase</keyword>
<dbReference type="Gene3D" id="3.40.50.150">
    <property type="entry name" value="Vaccinia Virus protein VP39"/>
    <property type="match status" value="1"/>
</dbReference>
<dbReference type="InterPro" id="IPR029063">
    <property type="entry name" value="SAM-dependent_MTases_sf"/>
</dbReference>
<proteinExistence type="predicted"/>
<evidence type="ECO:0000313" key="6">
    <source>
        <dbReference type="Proteomes" id="UP000257706"/>
    </source>
</evidence>
<dbReference type="SUPFAM" id="SSF53335">
    <property type="entry name" value="S-adenosyl-L-methionine-dependent methyltransferases"/>
    <property type="match status" value="1"/>
</dbReference>
<dbReference type="InterPro" id="IPR051128">
    <property type="entry name" value="EgtD_Methyltrsf_superfamily"/>
</dbReference>
<reference evidence="5 6" key="1">
    <citation type="journal article" date="2018" name="Nat. Biotechnol.">
        <title>A standardized bacterial taxonomy based on genome phylogeny substantially revises the tree of life.</title>
        <authorList>
            <person name="Parks D.H."/>
            <person name="Chuvochina M."/>
            <person name="Waite D.W."/>
            <person name="Rinke C."/>
            <person name="Skarshewski A."/>
            <person name="Chaumeil P.A."/>
            <person name="Hugenholtz P."/>
        </authorList>
    </citation>
    <scope>NUCLEOTIDE SEQUENCE [LARGE SCALE GENOMIC DNA]</scope>
    <source>
        <strain evidence="5">UBA8739</strain>
    </source>
</reference>
<dbReference type="InterPro" id="IPR035094">
    <property type="entry name" value="EgtD"/>
</dbReference>
<dbReference type="PANTHER" id="PTHR43397:SF1">
    <property type="entry name" value="ERGOTHIONEINE BIOSYNTHESIS PROTEIN 1"/>
    <property type="match status" value="1"/>
</dbReference>
<organism evidence="5 6">
    <name type="scientific">Tistrella mobilis</name>
    <dbReference type="NCBI Taxonomy" id="171437"/>
    <lineage>
        <taxon>Bacteria</taxon>
        <taxon>Pseudomonadati</taxon>
        <taxon>Pseudomonadota</taxon>
        <taxon>Alphaproteobacteria</taxon>
        <taxon>Geminicoccales</taxon>
        <taxon>Geminicoccaceae</taxon>
        <taxon>Tistrella</taxon>
    </lineage>
</organism>
<evidence type="ECO:0000313" key="5">
    <source>
        <dbReference type="EMBL" id="HAE50021.1"/>
    </source>
</evidence>
<protein>
    <submittedName>
        <fullName evidence="5">L-histidine N(Alpha)-methyltransferase</fullName>
    </submittedName>
</protein>
<dbReference type="Proteomes" id="UP000257706">
    <property type="component" value="Unassembled WGS sequence"/>
</dbReference>
<dbReference type="InterPro" id="IPR017804">
    <property type="entry name" value="MeTrfase_EgtD-like"/>
</dbReference>
<gene>
    <name evidence="5" type="primary">egtD</name>
    <name evidence="5" type="ORF">DCK97_21635</name>
</gene>